<protein>
    <submittedName>
        <fullName evidence="1">Uncharacterized protein</fullName>
    </submittedName>
</protein>
<comment type="caution">
    <text evidence="1">The sequence shown here is derived from an EMBL/GenBank/DDBJ whole genome shotgun (WGS) entry which is preliminary data.</text>
</comment>
<evidence type="ECO:0000313" key="1">
    <source>
        <dbReference type="EMBL" id="KAH8010608.1"/>
    </source>
</evidence>
<dbReference type="EMBL" id="CM037624">
    <property type="protein sequence ID" value="KAH8010608.1"/>
    <property type="molecule type" value="Genomic_DNA"/>
</dbReference>
<gene>
    <name evidence="1" type="ORF">K3G42_009134</name>
</gene>
<proteinExistence type="predicted"/>
<reference evidence="1" key="1">
    <citation type="submission" date="2021-08" db="EMBL/GenBank/DDBJ databases">
        <title>The first chromosome-level gecko genome reveals the dynamic sex chromosomes of Neotropical dwarf geckos (Sphaerodactylidae: Sphaerodactylus).</title>
        <authorList>
            <person name="Pinto B.J."/>
            <person name="Keating S.E."/>
            <person name="Gamble T."/>
        </authorList>
    </citation>
    <scope>NUCLEOTIDE SEQUENCE</scope>
    <source>
        <strain evidence="1">TG3544</strain>
    </source>
</reference>
<accession>A0ACB8FTV1</accession>
<evidence type="ECO:0000313" key="2">
    <source>
        <dbReference type="Proteomes" id="UP000827872"/>
    </source>
</evidence>
<dbReference type="Proteomes" id="UP000827872">
    <property type="component" value="Linkage Group LG11"/>
</dbReference>
<name>A0ACB8FTV1_9SAUR</name>
<organism evidence="1 2">
    <name type="scientific">Sphaerodactylus townsendi</name>
    <dbReference type="NCBI Taxonomy" id="933632"/>
    <lineage>
        <taxon>Eukaryota</taxon>
        <taxon>Metazoa</taxon>
        <taxon>Chordata</taxon>
        <taxon>Craniata</taxon>
        <taxon>Vertebrata</taxon>
        <taxon>Euteleostomi</taxon>
        <taxon>Lepidosauria</taxon>
        <taxon>Squamata</taxon>
        <taxon>Bifurcata</taxon>
        <taxon>Gekkota</taxon>
        <taxon>Sphaerodactylidae</taxon>
        <taxon>Sphaerodactylus</taxon>
    </lineage>
</organism>
<keyword evidence="2" id="KW-1185">Reference proteome</keyword>
<sequence length="218" mass="25317">MRRAGARRGAAPRQCSRGRWSLDFRAWQGWLFATVKETGVCVTKADSRLWVMLLMAAIFGILHWYYVATLFENNNHFSHLSSLEKEMVFRTEMGLYYSYFKTLIEEPSFLKGLLMIMNDNRTEYPLVINTLKRFNLYPEVVLAFWYRMYTGIMNVLGIATKSCWFVNRGEGVSLVESCEGLGDPASFYVAMIFLLNGLLASVFFIYGTYLRLYAYYCI</sequence>